<dbReference type="Gene3D" id="3.40.50.880">
    <property type="match status" value="1"/>
</dbReference>
<dbReference type="GeneID" id="19269547"/>
<feature type="domain" description="Glutamine amidotransferase" evidence="1">
    <location>
        <begin position="108"/>
        <end position="221"/>
    </location>
</feature>
<keyword evidence="3" id="KW-1185">Reference proteome</keyword>
<dbReference type="InterPro" id="IPR017926">
    <property type="entry name" value="GATASE"/>
</dbReference>
<dbReference type="Proteomes" id="UP000030651">
    <property type="component" value="Unassembled WGS sequence"/>
</dbReference>
<protein>
    <recommendedName>
        <fullName evidence="1">Glutamine amidotransferase domain-containing protein</fullName>
    </recommendedName>
</protein>
<reference evidence="3" key="1">
    <citation type="journal article" date="2015" name="BMC Genomics">
        <title>Genomic and transcriptomic analysis of the endophytic fungus Pestalotiopsis fici reveals its lifestyle and high potential for synthesis of natural products.</title>
        <authorList>
            <person name="Wang X."/>
            <person name="Zhang X."/>
            <person name="Liu L."/>
            <person name="Xiang M."/>
            <person name="Wang W."/>
            <person name="Sun X."/>
            <person name="Che Y."/>
            <person name="Guo L."/>
            <person name="Liu G."/>
            <person name="Guo L."/>
            <person name="Wang C."/>
            <person name="Yin W.B."/>
            <person name="Stadler M."/>
            <person name="Zhang X."/>
            <person name="Liu X."/>
        </authorList>
    </citation>
    <scope>NUCLEOTIDE SEQUENCE [LARGE SCALE GENOMIC DNA]</scope>
    <source>
        <strain evidence="3">W106-1 / CGMCC3.15140</strain>
    </source>
</reference>
<organism evidence="2 3">
    <name type="scientific">Pestalotiopsis fici (strain W106-1 / CGMCC3.15140)</name>
    <dbReference type="NCBI Taxonomy" id="1229662"/>
    <lineage>
        <taxon>Eukaryota</taxon>
        <taxon>Fungi</taxon>
        <taxon>Dikarya</taxon>
        <taxon>Ascomycota</taxon>
        <taxon>Pezizomycotina</taxon>
        <taxon>Sordariomycetes</taxon>
        <taxon>Xylariomycetidae</taxon>
        <taxon>Amphisphaeriales</taxon>
        <taxon>Sporocadaceae</taxon>
        <taxon>Pestalotiopsis</taxon>
    </lineage>
</organism>
<name>W3X962_PESFW</name>
<dbReference type="HOGENOM" id="CLU_054974_0_2_1"/>
<dbReference type="eggNOG" id="KOG3179">
    <property type="taxonomic scope" value="Eukaryota"/>
</dbReference>
<dbReference type="SUPFAM" id="SSF52317">
    <property type="entry name" value="Class I glutamine amidotransferase-like"/>
    <property type="match status" value="1"/>
</dbReference>
<dbReference type="AlphaFoldDB" id="W3X962"/>
<accession>W3X962</accession>
<dbReference type="OMA" id="VHVWGTS"/>
<dbReference type="OrthoDB" id="92161at2759"/>
<evidence type="ECO:0000259" key="1">
    <source>
        <dbReference type="Pfam" id="PF00117"/>
    </source>
</evidence>
<dbReference type="STRING" id="1229662.W3X962"/>
<dbReference type="GO" id="GO:0005634">
    <property type="term" value="C:nucleus"/>
    <property type="evidence" value="ECO:0007669"/>
    <property type="project" value="TreeGrafter"/>
</dbReference>
<dbReference type="KEGG" id="pfy:PFICI_04534"/>
<sequence length="281" mass="31706">MGSDSEKEIAKVRMMVLETDEPDRDTLNERGSFAEILHHHFATAGHNHDPPLGIETDQRFVVTERGGRVPRYDEFEDVHSILITGSVFDAHGNNEWILELLQLLRELYIRRSDIKFSGICFGHQLLCRLFGSEIKPEPKGLWELGHSRINLTEVGQSLFKTDSNEVYLHQMHQDQVVAPPSSESSDGLLPPGAKVYVWGSSDHTRVQGVFIANRIFTTQAHLAFDEAMVHRQIQMRVEAGSIQDLEHADRAKETAHLEHDGVTVAAAILRFFHDEDKGVGN</sequence>
<gene>
    <name evidence="2" type="ORF">PFICI_04534</name>
</gene>
<dbReference type="InParanoid" id="W3X962"/>
<dbReference type="PANTHER" id="PTHR42695">
    <property type="entry name" value="GLUTAMINE AMIDOTRANSFERASE YLR126C-RELATED"/>
    <property type="match status" value="1"/>
</dbReference>
<evidence type="ECO:0000313" key="2">
    <source>
        <dbReference type="EMBL" id="ETS82658.1"/>
    </source>
</evidence>
<dbReference type="PANTHER" id="PTHR42695:SF4">
    <property type="entry name" value="GLUTAMINE AMIDOTRANSFERASE DOMAIN-CONTAINING PROTEIN"/>
    <property type="match status" value="1"/>
</dbReference>
<dbReference type="RefSeq" id="XP_007831306.1">
    <property type="nucleotide sequence ID" value="XM_007833115.1"/>
</dbReference>
<dbReference type="InterPro" id="IPR044992">
    <property type="entry name" value="ChyE-like"/>
</dbReference>
<dbReference type="GO" id="GO:0005829">
    <property type="term" value="C:cytosol"/>
    <property type="evidence" value="ECO:0007669"/>
    <property type="project" value="TreeGrafter"/>
</dbReference>
<proteinExistence type="predicted"/>
<evidence type="ECO:0000313" key="3">
    <source>
        <dbReference type="Proteomes" id="UP000030651"/>
    </source>
</evidence>
<dbReference type="Pfam" id="PF00117">
    <property type="entry name" value="GATase"/>
    <property type="match status" value="1"/>
</dbReference>
<dbReference type="InterPro" id="IPR029062">
    <property type="entry name" value="Class_I_gatase-like"/>
</dbReference>
<dbReference type="EMBL" id="KI912111">
    <property type="protein sequence ID" value="ETS82658.1"/>
    <property type="molecule type" value="Genomic_DNA"/>
</dbReference>